<evidence type="ECO:0000256" key="14">
    <source>
        <dbReference type="ARBA" id="ARBA00030676"/>
    </source>
</evidence>
<dbReference type="InterPro" id="IPR012340">
    <property type="entry name" value="NA-bd_OB-fold"/>
</dbReference>
<evidence type="ECO:0000256" key="10">
    <source>
        <dbReference type="ARBA" id="ARBA00022842"/>
    </source>
</evidence>
<dbReference type="SUPFAM" id="SSF50249">
    <property type="entry name" value="Nucleic acid-binding proteins"/>
    <property type="match status" value="1"/>
</dbReference>
<reference evidence="21" key="1">
    <citation type="submission" date="2016-11" db="UniProtKB">
        <authorList>
            <consortium name="WormBaseParasite"/>
        </authorList>
    </citation>
    <scope>IDENTIFICATION</scope>
</reference>
<evidence type="ECO:0000256" key="13">
    <source>
        <dbReference type="ARBA" id="ARBA00023242"/>
    </source>
</evidence>
<dbReference type="GO" id="GO:0005958">
    <property type="term" value="C:DNA-dependent protein kinase-DNA ligase 4 complex"/>
    <property type="evidence" value="ECO:0007669"/>
    <property type="project" value="TreeGrafter"/>
</dbReference>
<comment type="cofactor">
    <cofactor evidence="1">
        <name>Mg(2+)</name>
        <dbReference type="ChEBI" id="CHEBI:18420"/>
    </cofactor>
</comment>
<organism evidence="19 21">
    <name type="scientific">Bursaphelenchus xylophilus</name>
    <name type="common">Pinewood nematode worm</name>
    <name type="synonym">Aphelenchoides xylophilus</name>
    <dbReference type="NCBI Taxonomy" id="6326"/>
    <lineage>
        <taxon>Eukaryota</taxon>
        <taxon>Metazoa</taxon>
        <taxon>Ecdysozoa</taxon>
        <taxon>Nematoda</taxon>
        <taxon>Chromadorea</taxon>
        <taxon>Rhabditida</taxon>
        <taxon>Tylenchina</taxon>
        <taxon>Tylenchomorpha</taxon>
        <taxon>Aphelenchoidea</taxon>
        <taxon>Aphelenchoididae</taxon>
        <taxon>Bursaphelenchus</taxon>
    </lineage>
</organism>
<evidence type="ECO:0000256" key="15">
    <source>
        <dbReference type="ARBA" id="ARBA00031942"/>
    </source>
</evidence>
<dbReference type="SMR" id="A0A1I7STS6"/>
<dbReference type="Proteomes" id="UP000659654">
    <property type="component" value="Unassembled WGS sequence"/>
</dbReference>
<evidence type="ECO:0000313" key="20">
    <source>
        <dbReference type="Proteomes" id="UP000659654"/>
    </source>
</evidence>
<dbReference type="InterPro" id="IPR001357">
    <property type="entry name" value="BRCT_dom"/>
</dbReference>
<name>A0A1I7STS6_BURXY</name>
<dbReference type="Pfam" id="PF04675">
    <property type="entry name" value="DNA_ligase_A_N"/>
    <property type="match status" value="1"/>
</dbReference>
<evidence type="ECO:0000256" key="2">
    <source>
        <dbReference type="ARBA" id="ARBA00004123"/>
    </source>
</evidence>
<keyword evidence="13" id="KW-0539">Nucleus</keyword>
<dbReference type="InterPro" id="IPR036420">
    <property type="entry name" value="BRCT_dom_sf"/>
</dbReference>
<feature type="domain" description="BRCT" evidence="17">
    <location>
        <begin position="781"/>
        <end position="864"/>
    </location>
</feature>
<dbReference type="PROSITE" id="PS50160">
    <property type="entry name" value="DNA_LIGASE_A3"/>
    <property type="match status" value="1"/>
</dbReference>
<dbReference type="PROSITE" id="PS50172">
    <property type="entry name" value="BRCT"/>
    <property type="match status" value="2"/>
</dbReference>
<proteinExistence type="inferred from homology"/>
<dbReference type="Proteomes" id="UP000582659">
    <property type="component" value="Unassembled WGS sequence"/>
</dbReference>
<keyword evidence="5" id="KW-0479">Metal-binding</keyword>
<dbReference type="EMBL" id="CAJFCV020000003">
    <property type="protein sequence ID" value="CAG9108027.1"/>
    <property type="molecule type" value="Genomic_DNA"/>
</dbReference>
<dbReference type="Gene3D" id="1.10.3260.10">
    <property type="entry name" value="DNA ligase, ATP-dependent, N-terminal domain"/>
    <property type="match status" value="1"/>
</dbReference>
<evidence type="ECO:0000259" key="17">
    <source>
        <dbReference type="PROSITE" id="PS50172"/>
    </source>
</evidence>
<keyword evidence="12" id="KW-0234">DNA repair</keyword>
<keyword evidence="4" id="KW-0436">Ligase</keyword>
<feature type="domain" description="BRCT" evidence="17">
    <location>
        <begin position="611"/>
        <end position="702"/>
    </location>
</feature>
<dbReference type="EMBL" id="CAJFDI010000003">
    <property type="protein sequence ID" value="CAD5221232.1"/>
    <property type="molecule type" value="Genomic_DNA"/>
</dbReference>
<reference evidence="18" key="2">
    <citation type="submission" date="2020-09" db="EMBL/GenBank/DDBJ databases">
        <authorList>
            <person name="Kikuchi T."/>
        </authorList>
    </citation>
    <scope>NUCLEOTIDE SEQUENCE</scope>
    <source>
        <strain evidence="18">Ka4C1</strain>
    </source>
</reference>
<dbReference type="GO" id="GO:0006310">
    <property type="term" value="P:DNA recombination"/>
    <property type="evidence" value="ECO:0007669"/>
    <property type="project" value="UniProtKB-KW"/>
</dbReference>
<dbReference type="GO" id="GO:0003677">
    <property type="term" value="F:DNA binding"/>
    <property type="evidence" value="ECO:0007669"/>
    <property type="project" value="InterPro"/>
</dbReference>
<dbReference type="InterPro" id="IPR044125">
    <property type="entry name" value="Adenylation_DNA_ligase_IV"/>
</dbReference>
<dbReference type="WBParaSite" id="BXY_1644600.1">
    <property type="protein sequence ID" value="BXY_1644600.1"/>
    <property type="gene ID" value="BXY_1644600"/>
</dbReference>
<dbReference type="PANTHER" id="PTHR45997:SF1">
    <property type="entry name" value="DNA LIGASE 4"/>
    <property type="match status" value="1"/>
</dbReference>
<keyword evidence="11" id="KW-0233">DNA recombination</keyword>
<evidence type="ECO:0000256" key="4">
    <source>
        <dbReference type="ARBA" id="ARBA00022598"/>
    </source>
</evidence>
<dbReference type="eggNOG" id="KOG0966">
    <property type="taxonomic scope" value="Eukaryota"/>
</dbReference>
<keyword evidence="8" id="KW-0227">DNA damage</keyword>
<dbReference type="InterPro" id="IPR012308">
    <property type="entry name" value="DNA_ligase_ATP-dep_N"/>
</dbReference>
<evidence type="ECO:0000256" key="3">
    <source>
        <dbReference type="ARBA" id="ARBA00007572"/>
    </source>
</evidence>
<evidence type="ECO:0000256" key="7">
    <source>
        <dbReference type="ARBA" id="ARBA00022741"/>
    </source>
</evidence>
<evidence type="ECO:0000256" key="12">
    <source>
        <dbReference type="ARBA" id="ARBA00023204"/>
    </source>
</evidence>
<evidence type="ECO:0000256" key="5">
    <source>
        <dbReference type="ARBA" id="ARBA00022723"/>
    </source>
</evidence>
<keyword evidence="20" id="KW-1185">Reference proteome</keyword>
<dbReference type="Pfam" id="PF01068">
    <property type="entry name" value="DNA_ligase_A_M"/>
    <property type="match status" value="1"/>
</dbReference>
<dbReference type="SUPFAM" id="SSF56091">
    <property type="entry name" value="DNA ligase/mRNA capping enzyme, catalytic domain"/>
    <property type="match status" value="1"/>
</dbReference>
<evidence type="ECO:0000256" key="11">
    <source>
        <dbReference type="ARBA" id="ARBA00023172"/>
    </source>
</evidence>
<dbReference type="GO" id="GO:0005524">
    <property type="term" value="F:ATP binding"/>
    <property type="evidence" value="ECO:0007669"/>
    <property type="project" value="UniProtKB-KW"/>
</dbReference>
<dbReference type="Proteomes" id="UP000095284">
    <property type="component" value="Unplaced"/>
</dbReference>
<keyword evidence="10" id="KW-0460">Magnesium</keyword>
<evidence type="ECO:0000313" key="21">
    <source>
        <dbReference type="WBParaSite" id="BXY_1644600.1"/>
    </source>
</evidence>
<dbReference type="Gene3D" id="3.40.50.10190">
    <property type="entry name" value="BRCT domain"/>
    <property type="match status" value="2"/>
</dbReference>
<dbReference type="Gene3D" id="3.30.470.30">
    <property type="entry name" value="DNA ligase/mRNA capping enzyme"/>
    <property type="match status" value="1"/>
</dbReference>
<dbReference type="OrthoDB" id="206088at2759"/>
<dbReference type="GO" id="GO:0006303">
    <property type="term" value="P:double-strand break repair via nonhomologous end joining"/>
    <property type="evidence" value="ECO:0007669"/>
    <property type="project" value="TreeGrafter"/>
</dbReference>
<dbReference type="InterPro" id="IPR029710">
    <property type="entry name" value="LIG4"/>
</dbReference>
<accession>A0A1I7STS6</accession>
<dbReference type="CDD" id="cd07903">
    <property type="entry name" value="Adenylation_DNA_ligase_IV"/>
    <property type="match status" value="1"/>
</dbReference>
<dbReference type="SUPFAM" id="SSF52113">
    <property type="entry name" value="BRCT domain"/>
    <property type="match status" value="1"/>
</dbReference>
<feature type="domain" description="ATP-dependent DNA ligase family profile" evidence="16">
    <location>
        <begin position="340"/>
        <end position="475"/>
    </location>
</feature>
<dbReference type="Gene3D" id="2.40.50.140">
    <property type="entry name" value="Nucleic acid-binding proteins"/>
    <property type="match status" value="1"/>
</dbReference>
<keyword evidence="9" id="KW-0067">ATP-binding</keyword>
<protein>
    <recommendedName>
        <fullName evidence="15">DNA ligase IV</fullName>
    </recommendedName>
    <alternativeName>
        <fullName evidence="14">Polydeoxyribonucleotide synthase [ATP] 4</fullName>
    </alternativeName>
</protein>
<dbReference type="InterPro" id="IPR012310">
    <property type="entry name" value="DNA_ligase_ATP-dep_cent"/>
</dbReference>
<comment type="subcellular location">
    <subcellularLocation>
        <location evidence="2">Nucleus</location>
    </subcellularLocation>
</comment>
<evidence type="ECO:0000259" key="16">
    <source>
        <dbReference type="PROSITE" id="PS50160"/>
    </source>
</evidence>
<comment type="similarity">
    <text evidence="3">Belongs to the ATP-dependent DNA ligase family.</text>
</comment>
<evidence type="ECO:0000256" key="8">
    <source>
        <dbReference type="ARBA" id="ARBA00022763"/>
    </source>
</evidence>
<gene>
    <name evidence="18" type="ORF">BXYJ_LOCUS6575</name>
</gene>
<evidence type="ECO:0000256" key="9">
    <source>
        <dbReference type="ARBA" id="ARBA00022840"/>
    </source>
</evidence>
<dbReference type="PANTHER" id="PTHR45997">
    <property type="entry name" value="DNA LIGASE 4"/>
    <property type="match status" value="1"/>
</dbReference>
<keyword evidence="7" id="KW-0547">Nucleotide-binding</keyword>
<keyword evidence="6" id="KW-0677">Repeat</keyword>
<evidence type="ECO:0000313" key="19">
    <source>
        <dbReference type="Proteomes" id="UP000095284"/>
    </source>
</evidence>
<evidence type="ECO:0000313" key="18">
    <source>
        <dbReference type="EMBL" id="CAD5221232.1"/>
    </source>
</evidence>
<dbReference type="AlphaFoldDB" id="A0A1I7STS6"/>
<evidence type="ECO:0000256" key="1">
    <source>
        <dbReference type="ARBA" id="ARBA00001946"/>
    </source>
</evidence>
<dbReference type="GO" id="GO:0006297">
    <property type="term" value="P:nucleotide-excision repair, DNA gap filling"/>
    <property type="evidence" value="ECO:0007669"/>
    <property type="project" value="TreeGrafter"/>
</dbReference>
<dbReference type="InterPro" id="IPR036599">
    <property type="entry name" value="DNA_ligase_N_sf"/>
</dbReference>
<dbReference type="GO" id="GO:0032807">
    <property type="term" value="C:DNA ligase IV complex"/>
    <property type="evidence" value="ECO:0007669"/>
    <property type="project" value="TreeGrafter"/>
</dbReference>
<dbReference type="GO" id="GO:0046872">
    <property type="term" value="F:metal ion binding"/>
    <property type="evidence" value="ECO:0007669"/>
    <property type="project" value="UniProtKB-KW"/>
</dbReference>
<sequence>MSDSEDVLQGIDDTDDVSVKFTFLSFCEYLEKHKNLNLEAFSGLLQQFKASGAPSVYPLVRLLLPAQDNRKFYVTSKGLKKVLNSVLHSPITSYNPNAEIFANALFQEFHVMDGTISLVKINRFLDVLEIRRSKRGQIFHRIGSSLGRLELLYFFNIILGDITEFVTGKKNGANTILQFISPFAKQLLSSGFSLKDICEGIDEDDGNAKNLANFLILGKPIRPMLLSRVCSTNEGVLKIIRNCGRPFYVETKFDGEHFIVHRIERESYMYYSRKGNDFSENFGFDCFSGFSAKIHELFKDAVSDCVLDCEFVIWDVKNNVIVGKNRRTSEGNVLDVKYLEDNPNFQRCLVVFDVLLLNGKGLMEVPLVERQEVLNKEVFKRTVQGVLMISKPTEISKVSDFFQFYKSHMENGEEGVVVKGKNTLYRFGQRAIANGWFKVKPDYGVRLTLDLALVGIKYDDVKHSKIKSFIIAASMGDGQLRIVGGVQCSLKRNDFDQLIQLLDLKKSSSATRPHWIQGFSQDKTILYVNSDNVQVVEVKASGLINGRLQFPAITALRTDKFVDEINFYSDVMSYEVDLRENKRHAVDETFTLTKNKKKRVVPGSEGIETTKVTSTYNQVKVYVVDDFRDSKRIRESKETLKGFGFNVIQNYTESVNFVVSLGTDSRKSQKLMQLEDLNIIKDQWATKCREAGRVVEWGSHDYFLKSENPRYQLDNIGEIDEETVIESARETINYDDIEDEYAHDQFSEAQDCVREITLDQLEDDNSKQMEDMTLEEYPQLDESHVFQELNFFMPFSDDKVRDLIENNGGNVLRHLNKGVTHIVFTKRYDFKDDRLKVMSFLESRMWQCVLTDVNWINEALRDNERYKDSLPMREVSL</sequence>
<evidence type="ECO:0000256" key="6">
    <source>
        <dbReference type="ARBA" id="ARBA00022737"/>
    </source>
</evidence>
<dbReference type="GO" id="GO:0003910">
    <property type="term" value="F:DNA ligase (ATP) activity"/>
    <property type="evidence" value="ECO:0007669"/>
    <property type="project" value="InterPro"/>
</dbReference>